<dbReference type="SMART" id="SM00091">
    <property type="entry name" value="PAS"/>
    <property type="match status" value="2"/>
</dbReference>
<dbReference type="Proteomes" id="UP000463949">
    <property type="component" value="Chromosome"/>
</dbReference>
<keyword evidence="5" id="KW-0472">Membrane</keyword>
<evidence type="ECO:0000259" key="9">
    <source>
        <dbReference type="PROSITE" id="PS50887"/>
    </source>
</evidence>
<dbReference type="PROSITE" id="PS50887">
    <property type="entry name" value="GGDEF"/>
    <property type="match status" value="1"/>
</dbReference>
<dbReference type="Gene3D" id="3.30.70.270">
    <property type="match status" value="1"/>
</dbReference>
<dbReference type="EC" id="3.1.4.52" evidence="2"/>
<evidence type="ECO:0000256" key="2">
    <source>
        <dbReference type="ARBA" id="ARBA00012282"/>
    </source>
</evidence>
<gene>
    <name evidence="10" type="ORF">CTT34_01225</name>
</gene>
<protein>
    <recommendedName>
        <fullName evidence="2">cyclic-guanylate-specific phosphodiesterase</fullName>
        <ecNumber evidence="2">3.1.4.52</ecNumber>
    </recommendedName>
</protein>
<dbReference type="AlphaFoldDB" id="A0A857GIK5"/>
<dbReference type="KEGG" id="hmd:CTT34_01225"/>
<dbReference type="FunFam" id="3.20.20.450:FF:000001">
    <property type="entry name" value="Cyclic di-GMP phosphodiesterase yahA"/>
    <property type="match status" value="1"/>
</dbReference>
<feature type="domain" description="PAC" evidence="7">
    <location>
        <begin position="674"/>
        <end position="728"/>
    </location>
</feature>
<proteinExistence type="predicted"/>
<evidence type="ECO:0000256" key="4">
    <source>
        <dbReference type="ARBA" id="ARBA00051114"/>
    </source>
</evidence>
<dbReference type="SMART" id="SM00267">
    <property type="entry name" value="GGDEF"/>
    <property type="match status" value="1"/>
</dbReference>
<dbReference type="CDD" id="cd01948">
    <property type="entry name" value="EAL"/>
    <property type="match status" value="1"/>
</dbReference>
<dbReference type="CDD" id="cd01949">
    <property type="entry name" value="GGDEF"/>
    <property type="match status" value="1"/>
</dbReference>
<keyword evidence="5" id="KW-1133">Transmembrane helix</keyword>
<feature type="transmembrane region" description="Helical" evidence="5">
    <location>
        <begin position="76"/>
        <end position="99"/>
    </location>
</feature>
<feature type="domain" description="PAS" evidence="6">
    <location>
        <begin position="600"/>
        <end position="673"/>
    </location>
</feature>
<dbReference type="SMART" id="SM00052">
    <property type="entry name" value="EAL"/>
    <property type="match status" value="1"/>
</dbReference>
<accession>A0A857GIK5</accession>
<dbReference type="InterPro" id="IPR000014">
    <property type="entry name" value="PAS"/>
</dbReference>
<dbReference type="SMART" id="SM00086">
    <property type="entry name" value="PAC"/>
    <property type="match status" value="2"/>
</dbReference>
<feature type="transmembrane region" description="Helical" evidence="5">
    <location>
        <begin position="105"/>
        <end position="124"/>
    </location>
</feature>
<dbReference type="PANTHER" id="PTHR44757:SF2">
    <property type="entry name" value="BIOFILM ARCHITECTURE MAINTENANCE PROTEIN MBAA"/>
    <property type="match status" value="1"/>
</dbReference>
<dbReference type="NCBIfam" id="TIGR00229">
    <property type="entry name" value="sensory_box"/>
    <property type="match status" value="2"/>
</dbReference>
<dbReference type="InterPro" id="IPR013656">
    <property type="entry name" value="PAS_4"/>
</dbReference>
<organism evidence="10 11">
    <name type="scientific">Vreelandella aquamarina</name>
    <dbReference type="NCBI Taxonomy" id="77097"/>
    <lineage>
        <taxon>Bacteria</taxon>
        <taxon>Pseudomonadati</taxon>
        <taxon>Pseudomonadota</taxon>
        <taxon>Gammaproteobacteria</taxon>
        <taxon>Oceanospirillales</taxon>
        <taxon>Halomonadaceae</taxon>
        <taxon>Vreelandella</taxon>
    </lineage>
</organism>
<dbReference type="Pfam" id="PF00990">
    <property type="entry name" value="GGDEF"/>
    <property type="match status" value="1"/>
</dbReference>
<dbReference type="FunFam" id="3.30.70.270:FF:000001">
    <property type="entry name" value="Diguanylate cyclase domain protein"/>
    <property type="match status" value="1"/>
</dbReference>
<dbReference type="InterPro" id="IPR001633">
    <property type="entry name" value="EAL_dom"/>
</dbReference>
<dbReference type="PROSITE" id="PS50113">
    <property type="entry name" value="PAC"/>
    <property type="match status" value="1"/>
</dbReference>
<evidence type="ECO:0000259" key="6">
    <source>
        <dbReference type="PROSITE" id="PS50112"/>
    </source>
</evidence>
<feature type="transmembrane region" description="Helical" evidence="5">
    <location>
        <begin position="12"/>
        <end position="36"/>
    </location>
</feature>
<evidence type="ECO:0000313" key="11">
    <source>
        <dbReference type="Proteomes" id="UP000463949"/>
    </source>
</evidence>
<feature type="transmembrane region" description="Helical" evidence="5">
    <location>
        <begin position="131"/>
        <end position="153"/>
    </location>
</feature>
<dbReference type="CDD" id="cd00130">
    <property type="entry name" value="PAS"/>
    <property type="match status" value="2"/>
</dbReference>
<evidence type="ECO:0000256" key="3">
    <source>
        <dbReference type="ARBA" id="ARBA00022636"/>
    </source>
</evidence>
<keyword evidence="5" id="KW-0812">Transmembrane</keyword>
<evidence type="ECO:0000313" key="10">
    <source>
        <dbReference type="EMBL" id="QHD48416.1"/>
    </source>
</evidence>
<dbReference type="EMBL" id="CP024621">
    <property type="protein sequence ID" value="QHD48416.1"/>
    <property type="molecule type" value="Genomic_DNA"/>
</dbReference>
<comment type="catalytic activity">
    <reaction evidence="4">
        <text>3',3'-c-di-GMP + H2O = 5'-phosphoguanylyl(3'-&gt;5')guanosine + H(+)</text>
        <dbReference type="Rhea" id="RHEA:24902"/>
        <dbReference type="ChEBI" id="CHEBI:15377"/>
        <dbReference type="ChEBI" id="CHEBI:15378"/>
        <dbReference type="ChEBI" id="CHEBI:58754"/>
        <dbReference type="ChEBI" id="CHEBI:58805"/>
        <dbReference type="EC" id="3.1.4.52"/>
    </reaction>
    <physiologicalReaction direction="left-to-right" evidence="4">
        <dbReference type="Rhea" id="RHEA:24903"/>
    </physiologicalReaction>
</comment>
<dbReference type="InterPro" id="IPR035965">
    <property type="entry name" value="PAS-like_dom_sf"/>
</dbReference>
<dbReference type="InterPro" id="IPR001610">
    <property type="entry name" value="PAC"/>
</dbReference>
<keyword evidence="3" id="KW-0973">c-di-GMP</keyword>
<feature type="transmembrane region" description="Helical" evidence="5">
    <location>
        <begin position="165"/>
        <end position="185"/>
    </location>
</feature>
<dbReference type="SUPFAM" id="SSF55785">
    <property type="entry name" value="PYP-like sensor domain (PAS domain)"/>
    <property type="match status" value="2"/>
</dbReference>
<dbReference type="InterPro" id="IPR035919">
    <property type="entry name" value="EAL_sf"/>
</dbReference>
<feature type="domain" description="EAL" evidence="8">
    <location>
        <begin position="902"/>
        <end position="1155"/>
    </location>
</feature>
<dbReference type="Pfam" id="PF13426">
    <property type="entry name" value="PAS_9"/>
    <property type="match status" value="1"/>
</dbReference>
<dbReference type="SUPFAM" id="SSF141868">
    <property type="entry name" value="EAL domain-like"/>
    <property type="match status" value="1"/>
</dbReference>
<sequence>MPLNTRDLAAETLLLIVSATLLLMGSAGLLVGLVLPETLLGPLLVPDASLATFLIGVSLLATLCQLAWLRQLSAAVLAVLLLYTLLHNVVDGGVATSLVSQDERMTTLAVLMLGWMTACLWVGVGSHWRRVCWRASGVGLLLFGVWVVARLWMSDAEDRPLFSSSPIAVLVFIVLLGAALLVAGWRHRAERLSPGKLTVMVGLAGVLVSSLAWLLLSMNQRSTIELQASYLLDNVQLNAEQAMSERLQLMHRMAERLGSLPDEQRTTLLQQDAQSYFRDTLSLNAIALIDAQGGLIWRQGRQQGRDGWLVGQLAKPSVQAWLAVPFDRPRLLMPDSEQRSMMLMALPVPNRAQQLLAAIDLSALLNHELSLALGPFQVGVSRGEQLLMMLHPSGFAVEGVESPVNALANRLTGLPGGVNLMLTAYPGQHHNWYLLGVMPISVAMGGLVMSWLLAFSVGVVGATIARTRELAAARHSLEENEQRYRSLFVHHPDAVFSLDQRGYFQTANTTCADVTGYPLDEVVGRHFTDFIAPHERERIKAHFTYVLQGGISRYEVTMTDREAQQRILDLISLPVTVNGHIEGVYCIAQDVTDKRRQQTRLRTLERSVEASVNGVLIADARQPDLPIIYANQAFSTMTGYAQSDVIGQNCRFLQGPESDPAMVTKLRRGIQAQRETHVTLCNYRKDGTPFWNDLYIAPVRDSEGQVTHFVGVQHDISQHKAYEARLAYHATHDDLTRLPNRMMFEETLHKQFAAAQGSGERISVLFVDLDDFKPINDTLGHAVGDQVLIEVAKRLRAGLRQEDTVARLGGDEFVLLITNTGDEQQVIEVVERLLPALAKPYCLEGHELYLTASVGIAMSQPDTPQPQTLIQQADMAMYKAKQQGRNAYAWFSHDINALASERVSLRNDLQEAIDHQGFELHYQPLMDRQGNIASVEALLRWPHPSKGYVSPARFIPLAEATGQIMPISEWVLQRACHDMLALQRSGLGALRVAVNLSPLQFHRDSFLATLRQTLADTGLPAEQLSLELTEGILMDNTASAIEILHALRGMQVSVSIDDFGTGYSSLSYLKHLPISTVKIDRSFIHELTNSSDDAAIVQGIISMAHHLGLSVVAEGVETSEQHQRLLSYHCDGFQGFGLAKPMPLAELERLLAAQRTATTPVNQ</sequence>
<dbReference type="PANTHER" id="PTHR44757">
    <property type="entry name" value="DIGUANYLATE CYCLASE DGCP"/>
    <property type="match status" value="1"/>
</dbReference>
<feature type="transmembrane region" description="Helical" evidence="5">
    <location>
        <begin position="197"/>
        <end position="216"/>
    </location>
</feature>
<dbReference type="OrthoDB" id="9804951at2"/>
<dbReference type="GO" id="GO:0071111">
    <property type="term" value="F:cyclic-guanylate-specific phosphodiesterase activity"/>
    <property type="evidence" value="ECO:0007669"/>
    <property type="project" value="UniProtKB-EC"/>
</dbReference>
<reference evidence="10 11" key="1">
    <citation type="submission" date="2017-10" db="EMBL/GenBank/DDBJ databases">
        <title>Coral associated bacteria.</title>
        <authorList>
            <person name="Wang X."/>
        </authorList>
    </citation>
    <scope>NUCLEOTIDE SEQUENCE [LARGE SCALE GENOMIC DNA]</scope>
    <source>
        <strain evidence="10 11">SCSIO 43005</strain>
    </source>
</reference>
<dbReference type="PROSITE" id="PS50883">
    <property type="entry name" value="EAL"/>
    <property type="match status" value="1"/>
</dbReference>
<evidence type="ECO:0000256" key="5">
    <source>
        <dbReference type="SAM" id="Phobius"/>
    </source>
</evidence>
<dbReference type="Pfam" id="PF08448">
    <property type="entry name" value="PAS_4"/>
    <property type="match status" value="1"/>
</dbReference>
<comment type="cofactor">
    <cofactor evidence="1">
        <name>Mg(2+)</name>
        <dbReference type="ChEBI" id="CHEBI:18420"/>
    </cofactor>
</comment>
<dbReference type="Gene3D" id="3.30.450.20">
    <property type="entry name" value="PAS domain"/>
    <property type="match status" value="2"/>
</dbReference>
<dbReference type="Gene3D" id="3.20.20.450">
    <property type="entry name" value="EAL domain"/>
    <property type="match status" value="1"/>
</dbReference>
<evidence type="ECO:0000259" key="7">
    <source>
        <dbReference type="PROSITE" id="PS50113"/>
    </source>
</evidence>
<evidence type="ECO:0000256" key="1">
    <source>
        <dbReference type="ARBA" id="ARBA00001946"/>
    </source>
</evidence>
<feature type="domain" description="GGDEF" evidence="9">
    <location>
        <begin position="760"/>
        <end position="893"/>
    </location>
</feature>
<evidence type="ECO:0000259" key="8">
    <source>
        <dbReference type="PROSITE" id="PS50883"/>
    </source>
</evidence>
<dbReference type="InterPro" id="IPR000700">
    <property type="entry name" value="PAS-assoc_C"/>
</dbReference>
<dbReference type="SUPFAM" id="SSF55073">
    <property type="entry name" value="Nucleotide cyclase"/>
    <property type="match status" value="1"/>
</dbReference>
<dbReference type="NCBIfam" id="TIGR00254">
    <property type="entry name" value="GGDEF"/>
    <property type="match status" value="1"/>
</dbReference>
<dbReference type="InterPro" id="IPR000160">
    <property type="entry name" value="GGDEF_dom"/>
</dbReference>
<feature type="domain" description="PAS" evidence="6">
    <location>
        <begin position="480"/>
        <end position="550"/>
    </location>
</feature>
<dbReference type="Pfam" id="PF00563">
    <property type="entry name" value="EAL"/>
    <property type="match status" value="1"/>
</dbReference>
<dbReference type="PROSITE" id="PS50112">
    <property type="entry name" value="PAS"/>
    <property type="match status" value="2"/>
</dbReference>
<dbReference type="InterPro" id="IPR043128">
    <property type="entry name" value="Rev_trsase/Diguanyl_cyclase"/>
</dbReference>
<dbReference type="GO" id="GO:0071732">
    <property type="term" value="P:cellular response to nitric oxide"/>
    <property type="evidence" value="ECO:0007669"/>
    <property type="project" value="UniProtKB-ARBA"/>
</dbReference>
<dbReference type="InterPro" id="IPR052155">
    <property type="entry name" value="Biofilm_reg_signaling"/>
</dbReference>
<name>A0A857GIK5_9GAMM</name>
<feature type="transmembrane region" description="Helical" evidence="5">
    <location>
        <begin position="48"/>
        <end position="69"/>
    </location>
</feature>
<dbReference type="InterPro" id="IPR029787">
    <property type="entry name" value="Nucleotide_cyclase"/>
</dbReference>
<dbReference type="RefSeq" id="WP_159340701.1">
    <property type="nucleotide sequence ID" value="NZ_CP024621.1"/>
</dbReference>